<organism evidence="1 2">
    <name type="scientific">Prorocentrum cordatum</name>
    <dbReference type="NCBI Taxonomy" id="2364126"/>
    <lineage>
        <taxon>Eukaryota</taxon>
        <taxon>Sar</taxon>
        <taxon>Alveolata</taxon>
        <taxon>Dinophyceae</taxon>
        <taxon>Prorocentrales</taxon>
        <taxon>Prorocentraceae</taxon>
        <taxon>Prorocentrum</taxon>
    </lineage>
</organism>
<evidence type="ECO:0008006" key="3">
    <source>
        <dbReference type="Google" id="ProtNLM"/>
    </source>
</evidence>
<keyword evidence="2" id="KW-1185">Reference proteome</keyword>
<dbReference type="Proteomes" id="UP001189429">
    <property type="component" value="Unassembled WGS sequence"/>
</dbReference>
<evidence type="ECO:0000313" key="2">
    <source>
        <dbReference type="Proteomes" id="UP001189429"/>
    </source>
</evidence>
<accession>A0ABN9RY56</accession>
<feature type="non-terminal residue" evidence="1">
    <location>
        <position position="390"/>
    </location>
</feature>
<comment type="caution">
    <text evidence="1">The sequence shown here is derived from an EMBL/GenBank/DDBJ whole genome shotgun (WGS) entry which is preliminary data.</text>
</comment>
<name>A0ABN9RY56_9DINO</name>
<dbReference type="EMBL" id="CAUYUJ010008357">
    <property type="protein sequence ID" value="CAK0823709.1"/>
    <property type="molecule type" value="Genomic_DNA"/>
</dbReference>
<proteinExistence type="predicted"/>
<protein>
    <recommendedName>
        <fullName evidence="3">Phospholipase B-like</fullName>
    </recommendedName>
</protein>
<feature type="non-terminal residue" evidence="1">
    <location>
        <position position="1"/>
    </location>
</feature>
<gene>
    <name evidence="1" type="ORF">PCOR1329_LOCUS24326</name>
</gene>
<reference evidence="1" key="1">
    <citation type="submission" date="2023-10" db="EMBL/GenBank/DDBJ databases">
        <authorList>
            <person name="Chen Y."/>
            <person name="Shah S."/>
            <person name="Dougan E. K."/>
            <person name="Thang M."/>
            <person name="Chan C."/>
        </authorList>
    </citation>
    <scope>NUCLEOTIDE SEQUENCE [LARGE SCALE GENOMIC DNA]</scope>
</reference>
<evidence type="ECO:0000313" key="1">
    <source>
        <dbReference type="EMBL" id="CAK0823709.1"/>
    </source>
</evidence>
<sequence>ASGECPALERLVSQQLAGPTTSTARYEFNFVLHAGFVVLAFVVLVRYDDDLWHVRILLARVEDTRWIIYTPDSDLYEEDYGPNNGDITGVRAFKADGSIPASLQGANIYNFRAGAEPDQAALRGLMEEAQDLVALAGRGVAPPGAEPEVWLFAESNAVFSVGDECPGQLEVFVEKRGIARAGLDVLLVEKVAMNQVEQWKADHAASSDARVLPVRYSPSGERLRSWANVAESVNESAIDHWPVKGPRTAQWVARFMARRNTGPEDHHRWWRSTTRLNASDWGVAEHGQLCWYLEAAGSVDQLDLSNLVVMEKIARRLQTIEYQYAEKVREGERGGTAGASSSVAGSAVITHDEMDLFEGRQHVNPTVCCAPTLIEHVSKELEKESQIQKQ</sequence>